<dbReference type="EMBL" id="OU899034">
    <property type="protein sequence ID" value="CAH1714359.1"/>
    <property type="molecule type" value="Genomic_DNA"/>
</dbReference>
<reference evidence="1" key="2">
    <citation type="submission" date="2022-10" db="EMBL/GenBank/DDBJ databases">
        <authorList>
            <consortium name="ENA_rothamsted_submissions"/>
            <consortium name="culmorum"/>
            <person name="King R."/>
        </authorList>
    </citation>
    <scope>NUCLEOTIDE SEQUENCE</scope>
</reference>
<protein>
    <submittedName>
        <fullName evidence="1">Uncharacterized protein</fullName>
    </submittedName>
</protein>
<evidence type="ECO:0000313" key="1">
    <source>
        <dbReference type="EMBL" id="CAH1714359.1"/>
    </source>
</evidence>
<name>A0A9P0NEY5_APHGO</name>
<organism evidence="1 2">
    <name type="scientific">Aphis gossypii</name>
    <name type="common">Cotton aphid</name>
    <dbReference type="NCBI Taxonomy" id="80765"/>
    <lineage>
        <taxon>Eukaryota</taxon>
        <taxon>Metazoa</taxon>
        <taxon>Ecdysozoa</taxon>
        <taxon>Arthropoda</taxon>
        <taxon>Hexapoda</taxon>
        <taxon>Insecta</taxon>
        <taxon>Pterygota</taxon>
        <taxon>Neoptera</taxon>
        <taxon>Paraneoptera</taxon>
        <taxon>Hemiptera</taxon>
        <taxon>Sternorrhyncha</taxon>
        <taxon>Aphidomorpha</taxon>
        <taxon>Aphidoidea</taxon>
        <taxon>Aphididae</taxon>
        <taxon>Aphidini</taxon>
        <taxon>Aphis</taxon>
        <taxon>Aphis</taxon>
    </lineage>
</organism>
<evidence type="ECO:0000313" key="2">
    <source>
        <dbReference type="Proteomes" id="UP001154329"/>
    </source>
</evidence>
<sequence>MRVITYIGSLVQIIYYLSCKNTITYNILQACVFCINVKPQRKRERWHYGFGGLAENRRCCVTIICKMHYPCFRVNMK</sequence>
<accession>A0A9P0NEY5</accession>
<proteinExistence type="predicted"/>
<dbReference type="AlphaFoldDB" id="A0A9P0NEY5"/>
<reference evidence="1" key="1">
    <citation type="submission" date="2022-02" db="EMBL/GenBank/DDBJ databases">
        <authorList>
            <person name="King R."/>
        </authorList>
    </citation>
    <scope>NUCLEOTIDE SEQUENCE</scope>
</reference>
<dbReference type="PROSITE" id="PS51257">
    <property type="entry name" value="PROKAR_LIPOPROTEIN"/>
    <property type="match status" value="1"/>
</dbReference>
<dbReference type="Proteomes" id="UP001154329">
    <property type="component" value="Chromosome 1"/>
</dbReference>
<keyword evidence="2" id="KW-1185">Reference proteome</keyword>
<gene>
    <name evidence="1" type="ORF">APHIGO_LOCUS2745</name>
</gene>